<comment type="caution">
    <text evidence="1">The sequence shown here is derived from an EMBL/GenBank/DDBJ whole genome shotgun (WGS) entry which is preliminary data.</text>
</comment>
<dbReference type="EMBL" id="CASHSV030000170">
    <property type="protein sequence ID" value="CAJ2651695.1"/>
    <property type="molecule type" value="Genomic_DNA"/>
</dbReference>
<evidence type="ECO:0000313" key="1">
    <source>
        <dbReference type="EMBL" id="CAJ2651695.1"/>
    </source>
</evidence>
<name>A0ACB0K403_TRIPR</name>
<reference evidence="1" key="1">
    <citation type="submission" date="2023-10" db="EMBL/GenBank/DDBJ databases">
        <authorList>
            <person name="Rodriguez Cubillos JULIANA M."/>
            <person name="De Vega J."/>
        </authorList>
    </citation>
    <scope>NUCLEOTIDE SEQUENCE</scope>
</reference>
<accession>A0ACB0K403</accession>
<dbReference type="Proteomes" id="UP001177021">
    <property type="component" value="Unassembled WGS sequence"/>
</dbReference>
<evidence type="ECO:0000313" key="2">
    <source>
        <dbReference type="Proteomes" id="UP001177021"/>
    </source>
</evidence>
<sequence length="298" mass="33784">MESEINMQQNNKRKRDRRPWSDLEVEAFLDILIEAANNGQRCDNGQFKAHTLRTAETKLEEKFPGCGIKVKPHIESTMKRLRTTYAIVYDMLNQSGFGWDEEKKIIKVDDEVWNEYVKSHPNAKDHRYAPIPLFDKLAHAFGKDRATGKGAAPPADNVEEIDKEDEEQGNDEENEIGMTQSPSINQSKRKADIMEIQFGKRNKGASIIAQSISELGKSFGSIIEKSSKNMCEAANRLGFGKDLVDDSRNLMAELEKMEITEQERFIAADKILSVPHRLHIFMGCHDATRLAFVKSLIG</sequence>
<gene>
    <name evidence="1" type="ORF">MILVUS5_LOCUS19293</name>
</gene>
<proteinExistence type="predicted"/>
<organism evidence="1 2">
    <name type="scientific">Trifolium pratense</name>
    <name type="common">Red clover</name>
    <dbReference type="NCBI Taxonomy" id="57577"/>
    <lineage>
        <taxon>Eukaryota</taxon>
        <taxon>Viridiplantae</taxon>
        <taxon>Streptophyta</taxon>
        <taxon>Embryophyta</taxon>
        <taxon>Tracheophyta</taxon>
        <taxon>Spermatophyta</taxon>
        <taxon>Magnoliopsida</taxon>
        <taxon>eudicotyledons</taxon>
        <taxon>Gunneridae</taxon>
        <taxon>Pentapetalae</taxon>
        <taxon>rosids</taxon>
        <taxon>fabids</taxon>
        <taxon>Fabales</taxon>
        <taxon>Fabaceae</taxon>
        <taxon>Papilionoideae</taxon>
        <taxon>50 kb inversion clade</taxon>
        <taxon>NPAAA clade</taxon>
        <taxon>Hologalegina</taxon>
        <taxon>IRL clade</taxon>
        <taxon>Trifolieae</taxon>
        <taxon>Trifolium</taxon>
    </lineage>
</organism>
<protein>
    <submittedName>
        <fullName evidence="1">Uncharacterized protein</fullName>
    </submittedName>
</protein>
<keyword evidence="2" id="KW-1185">Reference proteome</keyword>